<proteinExistence type="predicted"/>
<dbReference type="PROSITE" id="PS50110">
    <property type="entry name" value="RESPONSE_REGULATORY"/>
    <property type="match status" value="1"/>
</dbReference>
<evidence type="ECO:0000256" key="1">
    <source>
        <dbReference type="PROSITE-ProRule" id="PRU00169"/>
    </source>
</evidence>
<evidence type="ECO:0000259" key="2">
    <source>
        <dbReference type="PROSITE" id="PS50110"/>
    </source>
</evidence>
<dbReference type="AlphaFoldDB" id="A0A6A8AAF7"/>
<dbReference type="RefSeq" id="WP_153356288.1">
    <property type="nucleotide sequence ID" value="NZ_WIXI01000047.1"/>
</dbReference>
<keyword evidence="1" id="KW-0597">Phosphoprotein</keyword>
<protein>
    <submittedName>
        <fullName evidence="3">Response regulator</fullName>
    </submittedName>
</protein>
<dbReference type="Gene3D" id="3.40.50.2300">
    <property type="match status" value="1"/>
</dbReference>
<dbReference type="SUPFAM" id="SSF52172">
    <property type="entry name" value="CheY-like"/>
    <property type="match status" value="1"/>
</dbReference>
<name>A0A6A8AAF7_9HYPH</name>
<evidence type="ECO:0000313" key="3">
    <source>
        <dbReference type="EMBL" id="MQY48245.1"/>
    </source>
</evidence>
<dbReference type="NCBIfam" id="NF009972">
    <property type="entry name" value="PRK13435.1-3"/>
    <property type="match status" value="1"/>
</dbReference>
<evidence type="ECO:0000313" key="4">
    <source>
        <dbReference type="Proteomes" id="UP000435138"/>
    </source>
</evidence>
<dbReference type="InterPro" id="IPR011006">
    <property type="entry name" value="CheY-like_superfamily"/>
</dbReference>
<dbReference type="InterPro" id="IPR001789">
    <property type="entry name" value="Sig_transdc_resp-reg_receiver"/>
</dbReference>
<dbReference type="Proteomes" id="UP000435138">
    <property type="component" value="Unassembled WGS sequence"/>
</dbReference>
<dbReference type="GO" id="GO:0000160">
    <property type="term" value="P:phosphorelay signal transduction system"/>
    <property type="evidence" value="ECO:0007669"/>
    <property type="project" value="InterPro"/>
</dbReference>
<gene>
    <name evidence="3" type="ORF">GAO09_19620</name>
</gene>
<reference evidence="3 4" key="1">
    <citation type="submission" date="2019-11" db="EMBL/GenBank/DDBJ databases">
        <title>Genome analysis of Rhizobacterium cereale a novel genus and species isolated from maize roots in North Spain.</title>
        <authorList>
            <person name="Menendez E."/>
            <person name="Flores-Felix J.D."/>
            <person name="Ramirez-Bahena M.-H."/>
            <person name="Igual J.M."/>
            <person name="Garcia-Fraile P."/>
            <person name="Peix A."/>
            <person name="Velazquez E."/>
        </authorList>
    </citation>
    <scope>NUCLEOTIDE SEQUENCE [LARGE SCALE GENOMIC DNA]</scope>
    <source>
        <strain evidence="3 4">RZME27</strain>
    </source>
</reference>
<sequence>MPHRILVVEDQLLIALHIEDAVLALGHEVAGIAANQADALDAGDDADIILVDVHLQDGATGPDIGRELAARGLTVIFMTANPEAIASGIPGTLGVISKPLFDLELIGSIQFAADVRDGGNATPPERMRCFDRRATALH</sequence>
<accession>A0A6A8AAF7</accession>
<dbReference type="SMART" id="SM00448">
    <property type="entry name" value="REC"/>
    <property type="match status" value="1"/>
</dbReference>
<dbReference type="EMBL" id="WIXI01000047">
    <property type="protein sequence ID" value="MQY48245.1"/>
    <property type="molecule type" value="Genomic_DNA"/>
</dbReference>
<keyword evidence="4" id="KW-1185">Reference proteome</keyword>
<feature type="modified residue" description="4-aspartylphosphate" evidence="1">
    <location>
        <position position="52"/>
    </location>
</feature>
<organism evidence="3 4">
    <name type="scientific">Endobacterium cereale</name>
    <dbReference type="NCBI Taxonomy" id="2663029"/>
    <lineage>
        <taxon>Bacteria</taxon>
        <taxon>Pseudomonadati</taxon>
        <taxon>Pseudomonadota</taxon>
        <taxon>Alphaproteobacteria</taxon>
        <taxon>Hyphomicrobiales</taxon>
        <taxon>Rhizobiaceae</taxon>
        <taxon>Endobacterium</taxon>
    </lineage>
</organism>
<comment type="caution">
    <text evidence="3">The sequence shown here is derived from an EMBL/GenBank/DDBJ whole genome shotgun (WGS) entry which is preliminary data.</text>
</comment>
<feature type="domain" description="Response regulatory" evidence="2">
    <location>
        <begin position="4"/>
        <end position="113"/>
    </location>
</feature>